<dbReference type="EMBL" id="BBSA01000001">
    <property type="protein sequence ID" value="GAM60259.1"/>
    <property type="molecule type" value="Genomic_DNA"/>
</dbReference>
<accession>A0A0B8PBG4</accession>
<gene>
    <name evidence="1" type="ORF">JCM19232_592</name>
</gene>
<sequence>MKFEQELQASLLDHAIEDPKQPITVPVLLTFMDLLVPRLTQKQFHQMCKIAAKQNVSDALDMTDIAECKTVYEALNVYCKHVSQIMTDSKLSLEDFVGESWLKSFRPFSARPSYQFSEAYGLVFFTELVAQLSGMQWRANKLSLASSNRDHIDKTGFVASPTIYLQREFLVFE</sequence>
<reference evidence="1 2" key="1">
    <citation type="submission" date="2015-01" db="EMBL/GenBank/DDBJ databases">
        <title>Vibrio sp. C5 JCM 19232 whole genome shotgun sequence.</title>
        <authorList>
            <person name="Sawabe T."/>
            <person name="Meirelles P."/>
            <person name="Feng G."/>
            <person name="Sayaka M."/>
            <person name="Hattori M."/>
            <person name="Ohkuma M."/>
        </authorList>
    </citation>
    <scope>NUCLEOTIDE SEQUENCE [LARGE SCALE GENOMIC DNA]</scope>
    <source>
        <strain evidence="1 2">JCM19232</strain>
    </source>
</reference>
<organism evidence="1 2">
    <name type="scientific">Vibrio ishigakensis</name>
    <dbReference type="NCBI Taxonomy" id="1481914"/>
    <lineage>
        <taxon>Bacteria</taxon>
        <taxon>Pseudomonadati</taxon>
        <taxon>Pseudomonadota</taxon>
        <taxon>Gammaproteobacteria</taxon>
        <taxon>Vibrionales</taxon>
        <taxon>Vibrionaceae</taxon>
        <taxon>Vibrio</taxon>
    </lineage>
</organism>
<evidence type="ECO:0000313" key="1">
    <source>
        <dbReference type="EMBL" id="GAM60259.1"/>
    </source>
</evidence>
<dbReference type="AlphaFoldDB" id="A0A0B8PBG4"/>
<dbReference type="Proteomes" id="UP000031670">
    <property type="component" value="Unassembled WGS sequence"/>
</dbReference>
<name>A0A0B8PBG4_9VIBR</name>
<protein>
    <submittedName>
        <fullName evidence="1">Uncharacterized protein</fullName>
    </submittedName>
</protein>
<evidence type="ECO:0000313" key="2">
    <source>
        <dbReference type="Proteomes" id="UP000031670"/>
    </source>
</evidence>
<proteinExistence type="predicted"/>
<comment type="caution">
    <text evidence="1">The sequence shown here is derived from an EMBL/GenBank/DDBJ whole genome shotgun (WGS) entry which is preliminary data.</text>
</comment>
<reference evidence="1 2" key="2">
    <citation type="submission" date="2015-01" db="EMBL/GenBank/DDBJ databases">
        <authorList>
            <consortium name="NBRP consortium"/>
            <person name="Sawabe T."/>
            <person name="Meirelles P."/>
            <person name="Feng G."/>
            <person name="Sayaka M."/>
            <person name="Hattori M."/>
            <person name="Ohkuma M."/>
        </authorList>
    </citation>
    <scope>NUCLEOTIDE SEQUENCE [LARGE SCALE GENOMIC DNA]</scope>
    <source>
        <strain evidence="1 2">JCM19232</strain>
    </source>
</reference>